<dbReference type="Proteomes" id="UP001597260">
    <property type="component" value="Unassembled WGS sequence"/>
</dbReference>
<evidence type="ECO:0000313" key="2">
    <source>
        <dbReference type="Proteomes" id="UP001597260"/>
    </source>
</evidence>
<gene>
    <name evidence="1" type="ORF">ACFQ4H_33985</name>
</gene>
<organism evidence="1 2">
    <name type="scientific">Micromonospora sonneratiae</name>
    <dbReference type="NCBI Taxonomy" id="1184706"/>
    <lineage>
        <taxon>Bacteria</taxon>
        <taxon>Bacillati</taxon>
        <taxon>Actinomycetota</taxon>
        <taxon>Actinomycetes</taxon>
        <taxon>Micromonosporales</taxon>
        <taxon>Micromonosporaceae</taxon>
        <taxon>Micromonospora</taxon>
    </lineage>
</organism>
<reference evidence="2" key="1">
    <citation type="journal article" date="2019" name="Int. J. Syst. Evol. Microbiol.">
        <title>The Global Catalogue of Microorganisms (GCM) 10K type strain sequencing project: providing services to taxonomists for standard genome sequencing and annotation.</title>
        <authorList>
            <consortium name="The Broad Institute Genomics Platform"/>
            <consortium name="The Broad Institute Genome Sequencing Center for Infectious Disease"/>
            <person name="Wu L."/>
            <person name="Ma J."/>
        </authorList>
    </citation>
    <scope>NUCLEOTIDE SEQUENCE [LARGE SCALE GENOMIC DNA]</scope>
    <source>
        <strain evidence="2">JCM 31037</strain>
    </source>
</reference>
<evidence type="ECO:0008006" key="3">
    <source>
        <dbReference type="Google" id="ProtNLM"/>
    </source>
</evidence>
<dbReference type="EMBL" id="JBHTMP010000118">
    <property type="protein sequence ID" value="MFD1326100.1"/>
    <property type="molecule type" value="Genomic_DNA"/>
</dbReference>
<evidence type="ECO:0000313" key="1">
    <source>
        <dbReference type="EMBL" id="MFD1326100.1"/>
    </source>
</evidence>
<name>A0ABW3YRV4_9ACTN</name>
<comment type="caution">
    <text evidence="1">The sequence shown here is derived from an EMBL/GenBank/DDBJ whole genome shotgun (WGS) entry which is preliminary data.</text>
</comment>
<dbReference type="Gene3D" id="3.10.129.10">
    <property type="entry name" value="Hotdog Thioesterase"/>
    <property type="match status" value="1"/>
</dbReference>
<keyword evidence="2" id="KW-1185">Reference proteome</keyword>
<protein>
    <recommendedName>
        <fullName evidence="3">Thioesterase-like superfamily protein</fullName>
    </recommendedName>
</protein>
<dbReference type="SUPFAM" id="SSF54637">
    <property type="entry name" value="Thioesterase/thiol ester dehydrase-isomerase"/>
    <property type="match status" value="1"/>
</dbReference>
<proteinExistence type="predicted"/>
<sequence length="236" mass="24383">MAEGLVIGRRFNGPPDSAQGGYACGRFALEAAGPLGSGRAVVTLHEPPPLDAPMRSVVAGGRVHFWHGEILVASVSRAGTPIETVPFVAPEAVAAAEHRYVGADRHPFAGCFVCGPGRADGLGLSPGPMSPGRTGCRWTPDPSLGATAGTPVPVEFGWAALDCPGGWTVDLAATPMVLSRFSAEIIDPPVVGTGYLVVGRRDAVDGHTLTTTTALYRRDGVLAGRALARWVRTAVV</sequence>
<dbReference type="InterPro" id="IPR029069">
    <property type="entry name" value="HotDog_dom_sf"/>
</dbReference>
<accession>A0ABW3YRV4</accession>
<dbReference type="RefSeq" id="WP_377579242.1">
    <property type="nucleotide sequence ID" value="NZ_JBHTMP010000118.1"/>
</dbReference>